<dbReference type="Pfam" id="PF00067">
    <property type="entry name" value="p450"/>
    <property type="match status" value="1"/>
</dbReference>
<dbReference type="GO" id="GO:0005506">
    <property type="term" value="F:iron ion binding"/>
    <property type="evidence" value="ECO:0007669"/>
    <property type="project" value="InterPro"/>
</dbReference>
<dbReference type="PANTHER" id="PTHR46206">
    <property type="entry name" value="CYTOCHROME P450"/>
    <property type="match status" value="1"/>
</dbReference>
<evidence type="ECO:0000256" key="5">
    <source>
        <dbReference type="ARBA" id="ARBA00023004"/>
    </source>
</evidence>
<organism evidence="6 7">
    <name type="scientific">Sphagnurus paluster</name>
    <dbReference type="NCBI Taxonomy" id="117069"/>
    <lineage>
        <taxon>Eukaryota</taxon>
        <taxon>Fungi</taxon>
        <taxon>Dikarya</taxon>
        <taxon>Basidiomycota</taxon>
        <taxon>Agaricomycotina</taxon>
        <taxon>Agaricomycetes</taxon>
        <taxon>Agaricomycetidae</taxon>
        <taxon>Agaricales</taxon>
        <taxon>Tricholomatineae</taxon>
        <taxon>Lyophyllaceae</taxon>
        <taxon>Sphagnurus</taxon>
    </lineage>
</organism>
<proteinExistence type="inferred from homology"/>
<dbReference type="InterPro" id="IPR001128">
    <property type="entry name" value="Cyt_P450"/>
</dbReference>
<dbReference type="GO" id="GO:0016020">
    <property type="term" value="C:membrane"/>
    <property type="evidence" value="ECO:0007669"/>
    <property type="project" value="UniProtKB-SubCell"/>
</dbReference>
<dbReference type="GO" id="GO:0016705">
    <property type="term" value="F:oxidoreductase activity, acting on paired donors, with incorporation or reduction of molecular oxygen"/>
    <property type="evidence" value="ECO:0007669"/>
    <property type="project" value="InterPro"/>
</dbReference>
<dbReference type="GO" id="GO:0020037">
    <property type="term" value="F:heme binding"/>
    <property type="evidence" value="ECO:0007669"/>
    <property type="project" value="InterPro"/>
</dbReference>
<dbReference type="EMBL" id="JABCKI010000066">
    <property type="protein sequence ID" value="KAG5653220.1"/>
    <property type="molecule type" value="Genomic_DNA"/>
</dbReference>
<name>A0A9P7KLX8_9AGAR</name>
<sequence>MKLTEDGSVKLDIPTVGFDGMVTSYFSAFHFVTQGNAVLQEGCKQVRKTLFATQGLANIHISQFKNRAFKVPLLDRWLVVVTGDHLYNCVRTAPDNILSSIEAMRDLLQIDYTLGYRDLDNAYHVDIIRTTLQKNLARLIPQMIDEAAHAFETEIGSKLEVDGRDREYCKLGIQFTSHVMTAAAIINFFPGALKPFVCAIYRKFFSHRKKMQKLLGPEIELRRKKYSKQSASYDEKPDDMLTWLMESAPSENDLTIGTLALRMLNLNFMTIFSTHISFTNAVYNLAAEPRYLCILRDEIQENLDLSGPGQPSTEDIERCIILDSFLKESLRINGLGAISLPRKAMVPFPLLDGTVIPPGTIISVSSTAAHFDSTRYERPQEFDGLRFAKLRQKEAISEKTDGHRLTSSGPGFLTFGSGKHIWWGLLTRLITVQDSEADLFTQPR</sequence>
<dbReference type="CDD" id="cd11041">
    <property type="entry name" value="CYP503A1-like"/>
    <property type="match status" value="1"/>
</dbReference>
<evidence type="ECO:0000313" key="6">
    <source>
        <dbReference type="EMBL" id="KAG5653220.1"/>
    </source>
</evidence>
<protein>
    <recommendedName>
        <fullName evidence="8">Cytochrome P450</fullName>
    </recommendedName>
</protein>
<dbReference type="Gene3D" id="1.10.630.10">
    <property type="entry name" value="Cytochrome P450"/>
    <property type="match status" value="1"/>
</dbReference>
<evidence type="ECO:0000256" key="1">
    <source>
        <dbReference type="ARBA" id="ARBA00001971"/>
    </source>
</evidence>
<gene>
    <name evidence="6" type="ORF">H0H81_001697</name>
</gene>
<dbReference type="AlphaFoldDB" id="A0A9P7KLX8"/>
<comment type="caution">
    <text evidence="6">The sequence shown here is derived from an EMBL/GenBank/DDBJ whole genome shotgun (WGS) entry which is preliminary data.</text>
</comment>
<evidence type="ECO:0000256" key="2">
    <source>
        <dbReference type="ARBA" id="ARBA00010617"/>
    </source>
</evidence>
<keyword evidence="4" id="KW-0560">Oxidoreductase</keyword>
<dbReference type="OrthoDB" id="1844152at2759"/>
<reference evidence="6" key="2">
    <citation type="submission" date="2021-10" db="EMBL/GenBank/DDBJ databases">
        <title>Phylogenomics reveals ancestral predisposition of the termite-cultivated fungus Termitomyces towards a domesticated lifestyle.</title>
        <authorList>
            <person name="Auxier B."/>
            <person name="Grum-Grzhimaylo A."/>
            <person name="Cardenas M.E."/>
            <person name="Lodge J.D."/>
            <person name="Laessoe T."/>
            <person name="Pedersen O."/>
            <person name="Smith M.E."/>
            <person name="Kuyper T.W."/>
            <person name="Franco-Molano E.A."/>
            <person name="Baroni T.J."/>
            <person name="Aanen D.K."/>
        </authorList>
    </citation>
    <scope>NUCLEOTIDE SEQUENCE</scope>
    <source>
        <strain evidence="6">D49</strain>
    </source>
</reference>
<comment type="cofactor">
    <cofactor evidence="1">
        <name>heme</name>
        <dbReference type="ChEBI" id="CHEBI:30413"/>
    </cofactor>
</comment>
<dbReference type="GO" id="GO:0004497">
    <property type="term" value="F:monooxygenase activity"/>
    <property type="evidence" value="ECO:0007669"/>
    <property type="project" value="UniProtKB-KW"/>
</dbReference>
<dbReference type="InterPro" id="IPR036396">
    <property type="entry name" value="Cyt_P450_sf"/>
</dbReference>
<dbReference type="Proteomes" id="UP000717328">
    <property type="component" value="Unassembled WGS sequence"/>
</dbReference>
<accession>A0A9P7KLX8</accession>
<comment type="similarity">
    <text evidence="2">Belongs to the cytochrome P450 family.</text>
</comment>
<evidence type="ECO:0000256" key="4">
    <source>
        <dbReference type="ARBA" id="ARBA00023002"/>
    </source>
</evidence>
<keyword evidence="3" id="KW-0479">Metal-binding</keyword>
<keyword evidence="5" id="KW-0408">Iron</keyword>
<keyword evidence="7" id="KW-1185">Reference proteome</keyword>
<evidence type="ECO:0008006" key="8">
    <source>
        <dbReference type="Google" id="ProtNLM"/>
    </source>
</evidence>
<dbReference type="SUPFAM" id="SSF48264">
    <property type="entry name" value="Cytochrome P450"/>
    <property type="match status" value="1"/>
</dbReference>
<evidence type="ECO:0000313" key="7">
    <source>
        <dbReference type="Proteomes" id="UP000717328"/>
    </source>
</evidence>
<evidence type="ECO:0000256" key="3">
    <source>
        <dbReference type="ARBA" id="ARBA00022723"/>
    </source>
</evidence>
<reference evidence="6" key="1">
    <citation type="submission" date="2021-02" db="EMBL/GenBank/DDBJ databases">
        <authorList>
            <person name="Nieuwenhuis M."/>
            <person name="Van De Peppel L.J.J."/>
        </authorList>
    </citation>
    <scope>NUCLEOTIDE SEQUENCE</scope>
    <source>
        <strain evidence="6">D49</strain>
    </source>
</reference>